<name>A0ABN1LL54_9ALTE</name>
<proteinExistence type="predicted"/>
<protein>
    <recommendedName>
        <fullName evidence="3">ADP-heptose:LPS heptosyltransferase</fullName>
    </recommendedName>
</protein>
<sequence length="315" mass="35422">MSKILVIRMLELGDVASIGIPALRHIKANNPESEVYCLTHGQGKELISLAEPEVKLIGLPQDLWPDHILKALEAFLGLAEQIIEIGFDQIINLDTAFMPNFLARFLKDAGEPVVGNYLSVPLQTLIDQIQNQSLQPEYVNNAQQYMLSTFFSMYKWHSQWWTGNVLPDNGYPEFYLVNCCGFSGLEYNNQLLDKKRNVAAVQKTAVYIALSDQNMPYLHQDELQKELESRGFSVFIDNETQAISQRLETLAQCDICVCFANAVFALANGVSTPTLLIPMQLDPRILMPDYSADESLEHPLPNDLADSIASIFEQH</sequence>
<keyword evidence="2" id="KW-1185">Reference proteome</keyword>
<gene>
    <name evidence="1" type="ORF">GCM10009114_21860</name>
</gene>
<organism evidence="1 2">
    <name type="scientific">Aliiglaciecola litoralis</name>
    <dbReference type="NCBI Taxonomy" id="582857"/>
    <lineage>
        <taxon>Bacteria</taxon>
        <taxon>Pseudomonadati</taxon>
        <taxon>Pseudomonadota</taxon>
        <taxon>Gammaproteobacteria</taxon>
        <taxon>Alteromonadales</taxon>
        <taxon>Alteromonadaceae</taxon>
        <taxon>Aliiglaciecola</taxon>
    </lineage>
</organism>
<evidence type="ECO:0000313" key="2">
    <source>
        <dbReference type="Proteomes" id="UP001500359"/>
    </source>
</evidence>
<comment type="caution">
    <text evidence="1">The sequence shown here is derived from an EMBL/GenBank/DDBJ whole genome shotgun (WGS) entry which is preliminary data.</text>
</comment>
<dbReference type="Proteomes" id="UP001500359">
    <property type="component" value="Unassembled WGS sequence"/>
</dbReference>
<accession>A0ABN1LL54</accession>
<dbReference type="Gene3D" id="3.40.50.2000">
    <property type="entry name" value="Glycogen Phosphorylase B"/>
    <property type="match status" value="1"/>
</dbReference>
<dbReference type="EMBL" id="BAAAFD010000005">
    <property type="protein sequence ID" value="GAA0857162.1"/>
    <property type="molecule type" value="Genomic_DNA"/>
</dbReference>
<evidence type="ECO:0008006" key="3">
    <source>
        <dbReference type="Google" id="ProtNLM"/>
    </source>
</evidence>
<evidence type="ECO:0000313" key="1">
    <source>
        <dbReference type="EMBL" id="GAA0857162.1"/>
    </source>
</evidence>
<reference evidence="1 2" key="1">
    <citation type="journal article" date="2019" name="Int. J. Syst. Evol. Microbiol.">
        <title>The Global Catalogue of Microorganisms (GCM) 10K type strain sequencing project: providing services to taxonomists for standard genome sequencing and annotation.</title>
        <authorList>
            <consortium name="The Broad Institute Genomics Platform"/>
            <consortium name="The Broad Institute Genome Sequencing Center for Infectious Disease"/>
            <person name="Wu L."/>
            <person name="Ma J."/>
        </authorList>
    </citation>
    <scope>NUCLEOTIDE SEQUENCE [LARGE SCALE GENOMIC DNA]</scope>
    <source>
        <strain evidence="1 2">JCM 15896</strain>
    </source>
</reference>
<dbReference type="RefSeq" id="WP_343859839.1">
    <property type="nucleotide sequence ID" value="NZ_BAAAFD010000005.1"/>
</dbReference>
<dbReference type="SUPFAM" id="SSF53756">
    <property type="entry name" value="UDP-Glycosyltransferase/glycogen phosphorylase"/>
    <property type="match status" value="1"/>
</dbReference>